<dbReference type="Gene3D" id="6.10.140.1020">
    <property type="match status" value="1"/>
</dbReference>
<protein>
    <submittedName>
        <fullName evidence="1">Double-strand recombination repair family protein</fullName>
    </submittedName>
</protein>
<dbReference type="EMBL" id="JABWAB010000001">
    <property type="protein sequence ID" value="KAF6058863.1"/>
    <property type="molecule type" value="Genomic_DNA"/>
</dbReference>
<evidence type="ECO:0000313" key="2">
    <source>
        <dbReference type="Proteomes" id="UP000590412"/>
    </source>
</evidence>
<dbReference type="Proteomes" id="UP000590412">
    <property type="component" value="Unassembled WGS sequence"/>
</dbReference>
<gene>
    <name evidence="1" type="ORF">FOB60_000445</name>
</gene>
<organism evidence="1 2">
    <name type="scientific">Candida parapsilosis</name>
    <name type="common">Yeast</name>
    <dbReference type="NCBI Taxonomy" id="5480"/>
    <lineage>
        <taxon>Eukaryota</taxon>
        <taxon>Fungi</taxon>
        <taxon>Dikarya</taxon>
        <taxon>Ascomycota</taxon>
        <taxon>Saccharomycotina</taxon>
        <taxon>Pichiomycetes</taxon>
        <taxon>Debaryomycetaceae</taxon>
        <taxon>Candida/Lodderomyces clade</taxon>
        <taxon>Candida</taxon>
    </lineage>
</organism>
<sequence length="186" mass="22229">MCRQFHLYSEYILTIVEEKRTVTSPIQAYETNLDKQLRVYKLKKDTLMKATKYVKDGDKIQKLIEYWRTVAQLASNYVFNERSIAIQKMGGFQEWQRQQWEKKKQKELEEKEALWERISEELQAISNESKSAVMEQLAELGFVVSDDGEIVDNLHKESETEPEFSMEFTMKDLYRILKLDYDLVYE</sequence>
<accession>A0A8X7NRT4</accession>
<comment type="caution">
    <text evidence="1">The sequence shown here is derived from an EMBL/GenBank/DDBJ whole genome shotgun (WGS) entry which is preliminary data.</text>
</comment>
<name>A0A8X7NRT4_CANPA</name>
<proteinExistence type="predicted"/>
<dbReference type="AlphaFoldDB" id="A0A8X7NRT4"/>
<reference evidence="1" key="1">
    <citation type="submission" date="2020-03" db="EMBL/GenBank/DDBJ databases">
        <title>FDA dAtabase for Regulatory Grade micrObial Sequences (FDA-ARGOS): Supporting development and validation of Infectious Disease Dx tests.</title>
        <authorList>
            <person name="Campos J."/>
            <person name="Goldberg B."/>
            <person name="Tallon L."/>
            <person name="Sadzewicz L."/>
            <person name="Vavikolanu K."/>
            <person name="Mehta A."/>
            <person name="Aluvathingal J."/>
            <person name="Nadendla S."/>
            <person name="Nandy P."/>
            <person name="Geyer C."/>
            <person name="Yan Y."/>
            <person name="Sichtig H."/>
        </authorList>
    </citation>
    <scope>NUCLEOTIDE SEQUENCE [LARGE SCALE GENOMIC DNA]</scope>
    <source>
        <strain evidence="1">FDAARGOS_652</strain>
    </source>
</reference>
<evidence type="ECO:0000313" key="1">
    <source>
        <dbReference type="EMBL" id="KAF6058863.1"/>
    </source>
</evidence>